<organism evidence="3 4">
    <name type="scientific">Hyaloperonospora arabidopsidis (strain Emoy2)</name>
    <name type="common">Downy mildew agent</name>
    <name type="synonym">Peronospora arabidopsidis</name>
    <dbReference type="NCBI Taxonomy" id="559515"/>
    <lineage>
        <taxon>Eukaryota</taxon>
        <taxon>Sar</taxon>
        <taxon>Stramenopiles</taxon>
        <taxon>Oomycota</taxon>
        <taxon>Peronosporomycetes</taxon>
        <taxon>Peronosporales</taxon>
        <taxon>Peronosporaceae</taxon>
        <taxon>Hyaloperonospora</taxon>
    </lineage>
</organism>
<evidence type="ECO:0000313" key="4">
    <source>
        <dbReference type="Proteomes" id="UP000011713"/>
    </source>
</evidence>
<reference evidence="2" key="2">
    <citation type="journal article" date="2014" name="PLoS Pathog.">
        <title>Expression profiling during arabidopsis/downy mildew interaction reveals a highly-expressed effector that attenuates responses to salicylic acid.</title>
        <authorList>
            <person name="Asai S."/>
            <person name="Rallapalli G."/>
            <person name="Piquerez S.J.M."/>
            <person name="Caillaud M.C."/>
            <person name="Furzer O.J."/>
            <person name="Ishaque N."/>
            <person name="Wirthmueller L."/>
            <person name="Fabro G."/>
            <person name="Shirasu K."/>
            <person name="Jones J.D.G."/>
        </authorList>
    </citation>
    <scope>NUCLEOTIDE SEQUENCE</scope>
    <source>
        <strain evidence="2">Emoy2</strain>
    </source>
</reference>
<evidence type="ECO:0000256" key="1">
    <source>
        <dbReference type="SAM" id="SignalP"/>
    </source>
</evidence>
<reference evidence="3" key="3">
    <citation type="submission" date="2015-06" db="UniProtKB">
        <authorList>
            <consortium name="EnsemblProtists"/>
        </authorList>
    </citation>
    <scope>IDENTIFICATION</scope>
    <source>
        <strain evidence="3">Emoy2</strain>
    </source>
</reference>
<dbReference type="AlphaFoldDB" id="M4BAE7"/>
<protein>
    <submittedName>
        <fullName evidence="2">RxLR effector candidate protein</fullName>
    </submittedName>
</protein>
<keyword evidence="1" id="KW-0732">Signal</keyword>
<dbReference type="EMBL" id="AB922254">
    <property type="protein sequence ID" value="BAP68829.1"/>
    <property type="molecule type" value="mRNA"/>
</dbReference>
<evidence type="ECO:0000313" key="3">
    <source>
        <dbReference type="EnsemblProtists" id="HpaP803257"/>
    </source>
</evidence>
<feature type="signal peptide" evidence="1">
    <location>
        <begin position="1"/>
        <end position="20"/>
    </location>
</feature>
<reference evidence="4" key="1">
    <citation type="journal article" date="2010" name="Science">
        <title>Signatures of adaptation to obligate biotrophy in the Hyaloperonospora arabidopsidis genome.</title>
        <authorList>
            <person name="Baxter L."/>
            <person name="Tripathy S."/>
            <person name="Ishaque N."/>
            <person name="Boot N."/>
            <person name="Cabral A."/>
            <person name="Kemen E."/>
            <person name="Thines M."/>
            <person name="Ah-Fong A."/>
            <person name="Anderson R."/>
            <person name="Badejoko W."/>
            <person name="Bittner-Eddy P."/>
            <person name="Boore J.L."/>
            <person name="Chibucos M.C."/>
            <person name="Coates M."/>
            <person name="Dehal P."/>
            <person name="Delehaunty K."/>
            <person name="Dong S."/>
            <person name="Downton P."/>
            <person name="Dumas B."/>
            <person name="Fabro G."/>
            <person name="Fronick C."/>
            <person name="Fuerstenberg S.I."/>
            <person name="Fulton L."/>
            <person name="Gaulin E."/>
            <person name="Govers F."/>
            <person name="Hughes L."/>
            <person name="Humphray S."/>
            <person name="Jiang R.H."/>
            <person name="Judelson H."/>
            <person name="Kamoun S."/>
            <person name="Kyung K."/>
            <person name="Meijer H."/>
            <person name="Minx P."/>
            <person name="Morris P."/>
            <person name="Nelson J."/>
            <person name="Phuntumart V."/>
            <person name="Qutob D."/>
            <person name="Rehmany A."/>
            <person name="Rougon-Cardoso A."/>
            <person name="Ryden P."/>
            <person name="Torto-Alalibo T."/>
            <person name="Studholme D."/>
            <person name="Wang Y."/>
            <person name="Win J."/>
            <person name="Wood J."/>
            <person name="Clifton S.W."/>
            <person name="Rogers J."/>
            <person name="Van den Ackerveken G."/>
            <person name="Jones J.D."/>
            <person name="McDowell J.M."/>
            <person name="Beynon J."/>
            <person name="Tyler B.M."/>
        </authorList>
    </citation>
    <scope>NUCLEOTIDE SEQUENCE [LARGE SCALE GENOMIC DNA]</scope>
    <source>
        <strain evidence="4">Emoy2</strain>
    </source>
</reference>
<dbReference type="HOGENOM" id="CLU_687848_0_0_1"/>
<dbReference type="Proteomes" id="UP000011713">
    <property type="component" value="Unassembled WGS sequence"/>
</dbReference>
<keyword evidence="4" id="KW-1185">Reference proteome</keyword>
<sequence>MRLYSALLVASAAVWTCIESNGVYGPAPTDAIYPASARADEKHETAATERRLKAISTANDESRSIPGEVGGELSTEIESVIRKKIESVLCPNIGGLFKRKFFYNRESPIPWFTEHEQTRTGTIFPGLRKRFKQNDFHPIWASESEFYNTLIAQVKPPAPKAKLLAEYVDKYGDDVVARKIGQLEVEGTPYQKLFAERMRVLLVGRWWKEKNTVSKVIKSLNLRTDRFVAEDVAEMKVLESYIDHINGQVAKVDPLNKRLRRYTLIEMLAEDLGDATLSNILATSISTTELPKAKELLEQLMHDWMDRGLSSGHVAAMLDLQDLLMLQDLVNTLHASVANRRKRRMFRYVCYKNLKRRLDNDMIVHELDMKTYMMYKVCRMQSCNGYLISTLASLPVRYRKT</sequence>
<dbReference type="InParanoid" id="M4BAE7"/>
<name>M4BAE7_HYAAE</name>
<dbReference type="EnsemblProtists" id="HpaT803257">
    <property type="protein sequence ID" value="HpaP803257"/>
    <property type="gene ID" value="HpaG803257"/>
</dbReference>
<evidence type="ECO:0000313" key="2">
    <source>
        <dbReference type="EMBL" id="BAP68829.1"/>
    </source>
</evidence>
<gene>
    <name evidence="2" type="primary">HaRxL103</name>
</gene>
<feature type="chain" id="PRO_5009704469" evidence="1">
    <location>
        <begin position="21"/>
        <end position="401"/>
    </location>
</feature>
<proteinExistence type="evidence at transcript level"/>
<dbReference type="EMBL" id="JH598070">
    <property type="status" value="NOT_ANNOTATED_CDS"/>
    <property type="molecule type" value="Genomic_DNA"/>
</dbReference>
<dbReference type="VEuPathDB" id="FungiDB:HpaG803257"/>
<accession>M4BAE7</accession>